<name>A0A6A4WWT6_AMPAM</name>
<feature type="chain" id="PRO_5025435290" evidence="2">
    <location>
        <begin position="18"/>
        <end position="372"/>
    </location>
</feature>
<dbReference type="AlphaFoldDB" id="A0A6A4WWT6"/>
<evidence type="ECO:0000256" key="2">
    <source>
        <dbReference type="SAM" id="SignalP"/>
    </source>
</evidence>
<organism evidence="3 4">
    <name type="scientific">Amphibalanus amphitrite</name>
    <name type="common">Striped barnacle</name>
    <name type="synonym">Balanus amphitrite</name>
    <dbReference type="NCBI Taxonomy" id="1232801"/>
    <lineage>
        <taxon>Eukaryota</taxon>
        <taxon>Metazoa</taxon>
        <taxon>Ecdysozoa</taxon>
        <taxon>Arthropoda</taxon>
        <taxon>Crustacea</taxon>
        <taxon>Multicrustacea</taxon>
        <taxon>Cirripedia</taxon>
        <taxon>Thoracica</taxon>
        <taxon>Thoracicalcarea</taxon>
        <taxon>Balanomorpha</taxon>
        <taxon>Balanoidea</taxon>
        <taxon>Balanidae</taxon>
        <taxon>Amphibalaninae</taxon>
        <taxon>Amphibalanus</taxon>
    </lineage>
</organism>
<sequence length="372" mass="38263">MIGAVHLLLVCLSASFAAENVTAPSAAAPSPAPLPDVRLRVESKQSHRGSTRGGASVSSRSEARGGASERLRLTDLDLSLEKVARAETRAVTRSTSSGAGAYDQFADTRGDANSIGARKATSSTHSISFGNTTGGAYTGVVTGANARFSGELNATTSQEGGAIRRSKRTDEAANIVQSGASKNKGFFTFRNLADSEVKRSAEAGPAPSRERETVASRAVQTGHSEGSAVVFTNGTAANLASSTEDSPGSRRDLVGRSNVAGNASSIGHGFFRHSVESDSELAANRTALRALAVTSGDGETRRRAILHQSADSGGAGRHAGRTSSTPGADSTISERMSVAEARQSHLASSRGQGNFSVSSEAQMVTEVQKPNA</sequence>
<accession>A0A6A4WWT6</accession>
<reference evidence="3 4" key="1">
    <citation type="submission" date="2019-07" db="EMBL/GenBank/DDBJ databases">
        <title>Draft genome assembly of a fouling barnacle, Amphibalanus amphitrite (Darwin, 1854): The first reference genome for Thecostraca.</title>
        <authorList>
            <person name="Kim W."/>
        </authorList>
    </citation>
    <scope>NUCLEOTIDE SEQUENCE [LARGE SCALE GENOMIC DNA]</scope>
    <source>
        <strain evidence="3">SNU_AA5</strain>
        <tissue evidence="3">Soma without cirri and trophi</tissue>
    </source>
</reference>
<feature type="compositionally biased region" description="Polar residues" evidence="1">
    <location>
        <begin position="345"/>
        <end position="362"/>
    </location>
</feature>
<feature type="region of interest" description="Disordered" evidence="1">
    <location>
        <begin position="307"/>
        <end position="372"/>
    </location>
</feature>
<evidence type="ECO:0000313" key="3">
    <source>
        <dbReference type="EMBL" id="KAF0308140.1"/>
    </source>
</evidence>
<proteinExistence type="predicted"/>
<keyword evidence="2" id="KW-0732">Signal</keyword>
<comment type="caution">
    <text evidence="3">The sequence shown here is derived from an EMBL/GenBank/DDBJ whole genome shotgun (WGS) entry which is preliminary data.</text>
</comment>
<evidence type="ECO:0000256" key="1">
    <source>
        <dbReference type="SAM" id="MobiDB-lite"/>
    </source>
</evidence>
<protein>
    <submittedName>
        <fullName evidence="3">Uncharacterized protein</fullName>
    </submittedName>
</protein>
<feature type="compositionally biased region" description="Polar residues" evidence="1">
    <location>
        <begin position="321"/>
        <end position="334"/>
    </location>
</feature>
<feature type="signal peptide" evidence="2">
    <location>
        <begin position="1"/>
        <end position="17"/>
    </location>
</feature>
<keyword evidence="4" id="KW-1185">Reference proteome</keyword>
<evidence type="ECO:0000313" key="4">
    <source>
        <dbReference type="Proteomes" id="UP000440578"/>
    </source>
</evidence>
<feature type="region of interest" description="Disordered" evidence="1">
    <location>
        <begin position="197"/>
        <end position="227"/>
    </location>
</feature>
<feature type="compositionally biased region" description="Polar residues" evidence="1">
    <location>
        <begin position="218"/>
        <end position="227"/>
    </location>
</feature>
<dbReference type="Proteomes" id="UP000440578">
    <property type="component" value="Unassembled WGS sequence"/>
</dbReference>
<dbReference type="EMBL" id="VIIS01000510">
    <property type="protein sequence ID" value="KAF0308140.1"/>
    <property type="molecule type" value="Genomic_DNA"/>
</dbReference>
<gene>
    <name evidence="3" type="ORF">FJT64_020618</name>
</gene>
<feature type="region of interest" description="Disordered" evidence="1">
    <location>
        <begin position="42"/>
        <end position="68"/>
    </location>
</feature>